<reference evidence="2 4" key="2">
    <citation type="submission" date="2018-06" db="EMBL/GenBank/DDBJ databases">
        <authorList>
            <consortium name="Pathogen Informatics"/>
            <person name="Doyle S."/>
        </authorList>
    </citation>
    <scope>NUCLEOTIDE SEQUENCE [LARGE SCALE GENOMIC DNA]</scope>
    <source>
        <strain evidence="2 4">NCTC10293</strain>
    </source>
</reference>
<gene>
    <name evidence="1" type="ORF">B0181_08510</name>
    <name evidence="2" type="ORF">NCTC10293_01471</name>
</gene>
<organism evidence="1 3">
    <name type="scientific">Moraxella caviae</name>
    <dbReference type="NCBI Taxonomy" id="34060"/>
    <lineage>
        <taxon>Bacteria</taxon>
        <taxon>Pseudomonadati</taxon>
        <taxon>Pseudomonadota</taxon>
        <taxon>Gammaproteobacteria</taxon>
        <taxon>Moraxellales</taxon>
        <taxon>Moraxellaceae</taxon>
        <taxon>Moraxella</taxon>
    </lineage>
</organism>
<evidence type="ECO:0008006" key="5">
    <source>
        <dbReference type="Google" id="ProtNLM"/>
    </source>
</evidence>
<name>A0A1S9ZXK9_9GAMM</name>
<keyword evidence="3" id="KW-1185">Reference proteome</keyword>
<dbReference type="EMBL" id="MUXU01000054">
    <property type="protein sequence ID" value="OOR88272.1"/>
    <property type="molecule type" value="Genomic_DNA"/>
</dbReference>
<accession>A0A1S9ZXK9</accession>
<evidence type="ECO:0000313" key="3">
    <source>
        <dbReference type="Proteomes" id="UP000190435"/>
    </source>
</evidence>
<dbReference type="Proteomes" id="UP000255279">
    <property type="component" value="Unassembled WGS sequence"/>
</dbReference>
<dbReference type="AlphaFoldDB" id="A0A1S9ZXK9"/>
<dbReference type="EMBL" id="UGQE01000004">
    <property type="protein sequence ID" value="STZ13892.1"/>
    <property type="molecule type" value="Genomic_DNA"/>
</dbReference>
<evidence type="ECO:0000313" key="4">
    <source>
        <dbReference type="Proteomes" id="UP000255279"/>
    </source>
</evidence>
<evidence type="ECO:0000313" key="1">
    <source>
        <dbReference type="EMBL" id="OOR88272.1"/>
    </source>
</evidence>
<evidence type="ECO:0000313" key="2">
    <source>
        <dbReference type="EMBL" id="STZ13892.1"/>
    </source>
</evidence>
<proteinExistence type="predicted"/>
<protein>
    <recommendedName>
        <fullName evidence="5">Antitoxin</fullName>
    </recommendedName>
</protein>
<sequence length="86" mass="9959">MQITQQSFSQSPNQAWQYSQKEPVVIGDDDEKRVLISYAFYQKLLAQYQQTHKTNAERLGMSLEDLALAGDVEFDRVHDLPKEIDL</sequence>
<dbReference type="RefSeq" id="WP_078277080.1">
    <property type="nucleotide sequence ID" value="NZ_MUXU01000054.1"/>
</dbReference>
<reference evidence="1 3" key="1">
    <citation type="submission" date="2017-02" db="EMBL/GenBank/DDBJ databases">
        <title>Draft genome sequence of Moraxella caviae CCUG 355 type strain.</title>
        <authorList>
            <person name="Engstrom-Jakobsson H."/>
            <person name="Salva-Serra F."/>
            <person name="Thorell K."/>
            <person name="Gonzales-Siles L."/>
            <person name="Karlsson R."/>
            <person name="Boulund F."/>
            <person name="Engstrand L."/>
            <person name="Moore E."/>
        </authorList>
    </citation>
    <scope>NUCLEOTIDE SEQUENCE [LARGE SCALE GENOMIC DNA]</scope>
    <source>
        <strain evidence="1 3">CCUG 355</strain>
    </source>
</reference>
<dbReference type="Proteomes" id="UP000190435">
    <property type="component" value="Unassembled WGS sequence"/>
</dbReference>